<name>A0A1Y0E8Y2_9RHOB</name>
<reference evidence="1 2" key="1">
    <citation type="submission" date="2017-05" db="EMBL/GenBank/DDBJ databases">
        <title>Genome Sequence of Loktanella vestfoldensis Strain SMR4r Isolated from a Culture of the Diatom Skeletonema marinoi.</title>
        <authorList>
            <person name="Topel M."/>
            <person name="Pinder M.I.M."/>
            <person name="Johansson O.N."/>
            <person name="Kourtchenko O."/>
            <person name="Godhe A."/>
            <person name="Clarke A.K."/>
        </authorList>
    </citation>
    <scope>NUCLEOTIDE SEQUENCE [LARGE SCALE GENOMIC DNA]</scope>
    <source>
        <strain evidence="1 2">SMR4r</strain>
    </source>
</reference>
<dbReference type="EMBL" id="CP021431">
    <property type="protein sequence ID" value="ARU00064.1"/>
    <property type="molecule type" value="Genomic_DNA"/>
</dbReference>
<dbReference type="Proteomes" id="UP000195273">
    <property type="component" value="Chromosome"/>
</dbReference>
<dbReference type="AlphaFoldDB" id="A0A1Y0E8Y2"/>
<dbReference type="KEGG" id="lvs:LOKVESSMR4R_00729"/>
<evidence type="ECO:0000313" key="2">
    <source>
        <dbReference type="Proteomes" id="UP000195273"/>
    </source>
</evidence>
<keyword evidence="2" id="KW-1185">Reference proteome</keyword>
<gene>
    <name evidence="1" type="ORF">LOKVESSMR4R_00729</name>
</gene>
<dbReference type="OrthoDB" id="7868666at2"/>
<accession>A0A1Y0E8Y2</accession>
<organism evidence="1 2">
    <name type="scientific">Yoonia vestfoldensis</name>
    <dbReference type="NCBI Taxonomy" id="245188"/>
    <lineage>
        <taxon>Bacteria</taxon>
        <taxon>Pseudomonadati</taxon>
        <taxon>Pseudomonadota</taxon>
        <taxon>Alphaproteobacteria</taxon>
        <taxon>Rhodobacterales</taxon>
        <taxon>Paracoccaceae</taxon>
        <taxon>Yoonia</taxon>
    </lineage>
</organism>
<protein>
    <submittedName>
        <fullName evidence="1">Uncharacterized protein</fullName>
    </submittedName>
</protein>
<sequence>MTEHAKDMRTEFRLFELYGLREVITAAKTSNTPKAEFVPLAEAILAENQARAFAARWPTLTADEQIQICTMLENDHG</sequence>
<dbReference type="RefSeq" id="WP_087206343.1">
    <property type="nucleotide sequence ID" value="NZ_CP021431.1"/>
</dbReference>
<proteinExistence type="predicted"/>
<evidence type="ECO:0000313" key="1">
    <source>
        <dbReference type="EMBL" id="ARU00064.1"/>
    </source>
</evidence>